<evidence type="ECO:0000313" key="14">
    <source>
        <dbReference type="Proteomes" id="UP000007879"/>
    </source>
</evidence>
<dbReference type="GO" id="GO:0005654">
    <property type="term" value="C:nucleoplasm"/>
    <property type="evidence" value="ECO:0007669"/>
    <property type="project" value="UniProtKB-SubCell"/>
</dbReference>
<evidence type="ECO:0000256" key="11">
    <source>
        <dbReference type="HAMAP-Rule" id="MF_03046"/>
    </source>
</evidence>
<dbReference type="EnsemblMetazoa" id="XM_003388552.3">
    <property type="protein sequence ID" value="XP_003388600.2"/>
    <property type="gene ID" value="LOC100631450"/>
</dbReference>
<keyword evidence="6 11" id="KW-0811">Translocation</keyword>
<dbReference type="GO" id="GO:0005643">
    <property type="term" value="C:nuclear pore"/>
    <property type="evidence" value="ECO:0007669"/>
    <property type="project" value="UniProtKB-UniRule"/>
</dbReference>
<comment type="similarity">
    <text evidence="11">Belongs to the ENY2 family.</text>
</comment>
<protein>
    <recommendedName>
        <fullName evidence="11">Transcription and mRNA export factor ENY2</fullName>
    </recommendedName>
    <alternativeName>
        <fullName evidence="11">Enhancer of yellow 2 transcription factor homolog</fullName>
    </alternativeName>
</protein>
<evidence type="ECO:0000256" key="1">
    <source>
        <dbReference type="ARBA" id="ARBA00004642"/>
    </source>
</evidence>
<dbReference type="GO" id="GO:0006325">
    <property type="term" value="P:chromatin organization"/>
    <property type="evidence" value="ECO:0007669"/>
    <property type="project" value="UniProtKB-KW"/>
</dbReference>
<keyword evidence="4 11" id="KW-0156">Chromatin regulator</keyword>
<dbReference type="GO" id="GO:0070390">
    <property type="term" value="C:transcription export complex 2"/>
    <property type="evidence" value="ECO:0007669"/>
    <property type="project" value="UniProtKB-UniRule"/>
</dbReference>
<comment type="function">
    <text evidence="11">Involved in mRNA export coupled transcription activation by association with both the TREX-2 and the SAGA complexes. The transcription regulatory histone acetylation (HAT) complex SAGA is a multiprotein complex that activates transcription by remodeling chromatin and mediating histone acetylation and deubiquitination. Within the SAGA complex, participates to a subcomplex that specifically deubiquitinates histones. The SAGA complex is recruited to specific gene promoters by activators, where it is required for transcription. The TREX-2 complex functions in docking export-competent ribonucleoprotein particles (mRNPs) to the nuclear entrance of the nuclear pore complex (nuclear basket). TREX-2 participates in mRNA export and accurate chromatin positioning in the nucleus by tethering genes to the nuclear periphery.</text>
</comment>
<dbReference type="RefSeq" id="XP_003388600.2">
    <property type="nucleotide sequence ID" value="XM_003388552.3"/>
</dbReference>
<feature type="region of interest" description="Disordered" evidence="12">
    <location>
        <begin position="1"/>
        <end position="29"/>
    </location>
</feature>
<keyword evidence="5 11" id="KW-0653">Protein transport</keyword>
<evidence type="ECO:0000256" key="9">
    <source>
        <dbReference type="ARBA" id="ARBA00023163"/>
    </source>
</evidence>
<comment type="subcellular location">
    <subcellularLocation>
        <location evidence="1 11">Nucleus</location>
        <location evidence="1 11">Nucleoplasm</location>
    </subcellularLocation>
</comment>
<dbReference type="GO" id="GO:0003713">
    <property type="term" value="F:transcription coactivator activity"/>
    <property type="evidence" value="ECO:0007669"/>
    <property type="project" value="UniProtKB-UniRule"/>
</dbReference>
<dbReference type="Proteomes" id="UP000007879">
    <property type="component" value="Unassembled WGS sequence"/>
</dbReference>
<dbReference type="HAMAP" id="MF_03046">
    <property type="entry name" value="ENY2_Sus1"/>
    <property type="match status" value="1"/>
</dbReference>
<keyword evidence="14" id="KW-1185">Reference proteome</keyword>
<name>A0AAN0IGS3_AMPQE</name>
<dbReference type="GO" id="GO:0006368">
    <property type="term" value="P:transcription elongation by RNA polymerase II"/>
    <property type="evidence" value="ECO:0007669"/>
    <property type="project" value="UniProtKB-UniRule"/>
</dbReference>
<dbReference type="Gene3D" id="1.10.246.140">
    <property type="match status" value="1"/>
</dbReference>
<dbReference type="KEGG" id="aqu:100631450"/>
<reference evidence="14" key="1">
    <citation type="journal article" date="2010" name="Nature">
        <title>The Amphimedon queenslandica genome and the evolution of animal complexity.</title>
        <authorList>
            <person name="Srivastava M."/>
            <person name="Simakov O."/>
            <person name="Chapman J."/>
            <person name="Fahey B."/>
            <person name="Gauthier M.E."/>
            <person name="Mitros T."/>
            <person name="Richards G.S."/>
            <person name="Conaco C."/>
            <person name="Dacre M."/>
            <person name="Hellsten U."/>
            <person name="Larroux C."/>
            <person name="Putnam N.H."/>
            <person name="Stanke M."/>
            <person name="Adamska M."/>
            <person name="Darling A."/>
            <person name="Degnan S.M."/>
            <person name="Oakley T.H."/>
            <person name="Plachetzki D.C."/>
            <person name="Zhai Y."/>
            <person name="Adamski M."/>
            <person name="Calcino A."/>
            <person name="Cummins S.F."/>
            <person name="Goodstein D.M."/>
            <person name="Harris C."/>
            <person name="Jackson D.J."/>
            <person name="Leys S.P."/>
            <person name="Shu S."/>
            <person name="Woodcroft B.J."/>
            <person name="Vervoort M."/>
            <person name="Kosik K.S."/>
            <person name="Manning G."/>
            <person name="Degnan B.M."/>
            <person name="Rokhsar D.S."/>
        </authorList>
    </citation>
    <scope>NUCLEOTIDE SEQUENCE [LARGE SCALE GENOMIC DNA]</scope>
</reference>
<keyword evidence="10 11" id="KW-0539">Nucleus</keyword>
<organism evidence="13 14">
    <name type="scientific">Amphimedon queenslandica</name>
    <name type="common">Sponge</name>
    <dbReference type="NCBI Taxonomy" id="400682"/>
    <lineage>
        <taxon>Eukaryota</taxon>
        <taxon>Metazoa</taxon>
        <taxon>Porifera</taxon>
        <taxon>Demospongiae</taxon>
        <taxon>Heteroscleromorpha</taxon>
        <taxon>Haplosclerida</taxon>
        <taxon>Niphatidae</taxon>
        <taxon>Amphimedon</taxon>
    </lineage>
</organism>
<evidence type="ECO:0000256" key="3">
    <source>
        <dbReference type="ARBA" id="ARBA00022816"/>
    </source>
</evidence>
<keyword evidence="8 11" id="KW-0010">Activator</keyword>
<proteinExistence type="inferred from homology"/>
<keyword evidence="9 11" id="KW-0804">Transcription</keyword>
<sequence length="117" mass="14085">MSRRGSILTSHAFKMSSDYQNEKKKRELQKKNQINQKFEETGEKERLKELLRMRLRESGWRDKLREHGKVIIDKRGLNNVTVDSLVEEMTPKARELVPDYVKKELLQHIREYIEKNM</sequence>
<dbReference type="GO" id="GO:0000124">
    <property type="term" value="C:SAGA complex"/>
    <property type="evidence" value="ECO:0007669"/>
    <property type="project" value="UniProtKB-UniRule"/>
</dbReference>
<keyword evidence="3 11" id="KW-0509">mRNA transport</keyword>
<dbReference type="FunFam" id="1.10.246.140:FF:000001">
    <property type="entry name" value="Transcription and mRNA export factor ENY2"/>
    <property type="match status" value="1"/>
</dbReference>
<evidence type="ECO:0000256" key="12">
    <source>
        <dbReference type="SAM" id="MobiDB-lite"/>
    </source>
</evidence>
<evidence type="ECO:0000256" key="4">
    <source>
        <dbReference type="ARBA" id="ARBA00022853"/>
    </source>
</evidence>
<evidence type="ECO:0000256" key="10">
    <source>
        <dbReference type="ARBA" id="ARBA00023242"/>
    </source>
</evidence>
<dbReference type="PANTHER" id="PTHR12514">
    <property type="entry name" value="ENHANCER OF YELLOW 2 TRANSCRIPTION FACTOR"/>
    <property type="match status" value="1"/>
</dbReference>
<dbReference type="InterPro" id="IPR018783">
    <property type="entry name" value="TF_ENY2"/>
</dbReference>
<dbReference type="AlphaFoldDB" id="A0AAN0IGS3"/>
<dbReference type="GeneID" id="100631450"/>
<evidence type="ECO:0000256" key="2">
    <source>
        <dbReference type="ARBA" id="ARBA00022448"/>
    </source>
</evidence>
<accession>A0AAN0IGS3</accession>
<evidence type="ECO:0000256" key="6">
    <source>
        <dbReference type="ARBA" id="ARBA00023010"/>
    </source>
</evidence>
<dbReference type="InterPro" id="IPR038212">
    <property type="entry name" value="TF_EnY2_sf"/>
</dbReference>
<keyword evidence="7 11" id="KW-0805">Transcription regulation</keyword>
<reference evidence="13" key="2">
    <citation type="submission" date="2024-06" db="UniProtKB">
        <authorList>
            <consortium name="EnsemblMetazoa"/>
        </authorList>
    </citation>
    <scope>IDENTIFICATION</scope>
</reference>
<evidence type="ECO:0000256" key="8">
    <source>
        <dbReference type="ARBA" id="ARBA00023159"/>
    </source>
</evidence>
<evidence type="ECO:0000256" key="5">
    <source>
        <dbReference type="ARBA" id="ARBA00022927"/>
    </source>
</evidence>
<keyword evidence="2 11" id="KW-0813">Transport</keyword>
<comment type="subunit">
    <text evidence="11">Component of the nuclear pore complex (NPC)-associated TREX-2 complex (transcription and export complex 2). Component of the SAGA transcription coactivator-HAT complex. Within the SAGA complex, participates to a subcomplex of SAGA called the DUB module (deubiquitination module).</text>
</comment>
<evidence type="ECO:0000256" key="7">
    <source>
        <dbReference type="ARBA" id="ARBA00023015"/>
    </source>
</evidence>
<dbReference type="GO" id="GO:0015031">
    <property type="term" value="P:protein transport"/>
    <property type="evidence" value="ECO:0007669"/>
    <property type="project" value="UniProtKB-KW"/>
</dbReference>
<dbReference type="GO" id="GO:0006406">
    <property type="term" value="P:mRNA export from nucleus"/>
    <property type="evidence" value="ECO:0007669"/>
    <property type="project" value="UniProtKB-UniRule"/>
</dbReference>
<dbReference type="Pfam" id="PF10163">
    <property type="entry name" value="EnY2"/>
    <property type="match status" value="1"/>
</dbReference>
<evidence type="ECO:0000313" key="13">
    <source>
        <dbReference type="EnsemblMetazoa" id="XP_003388600.2"/>
    </source>
</evidence>
<dbReference type="GO" id="GO:0071819">
    <property type="term" value="C:DUBm complex"/>
    <property type="evidence" value="ECO:0007669"/>
    <property type="project" value="UniProtKB-UniRule"/>
</dbReference>